<dbReference type="Gene3D" id="3.30.910.20">
    <property type="entry name" value="Skp domain"/>
    <property type="match status" value="1"/>
</dbReference>
<reference evidence="5" key="1">
    <citation type="submission" date="2020-09" db="EMBL/GenBank/DDBJ databases">
        <title>Taishania pollutisoli gen. nov., sp. nov., Isolated from Tetrabromobisphenol A-Contaminated Soil.</title>
        <authorList>
            <person name="Chen Q."/>
        </authorList>
    </citation>
    <scope>NUCLEOTIDE SEQUENCE</scope>
    <source>
        <strain evidence="5">CZZ-1</strain>
    </source>
</reference>
<keyword evidence="2 4" id="KW-0732">Signal</keyword>
<evidence type="ECO:0000256" key="4">
    <source>
        <dbReference type="SAM" id="SignalP"/>
    </source>
</evidence>
<organism evidence="5 6">
    <name type="scientific">Taishania pollutisoli</name>
    <dbReference type="NCBI Taxonomy" id="2766479"/>
    <lineage>
        <taxon>Bacteria</taxon>
        <taxon>Pseudomonadati</taxon>
        <taxon>Bacteroidota</taxon>
        <taxon>Flavobacteriia</taxon>
        <taxon>Flavobacteriales</taxon>
        <taxon>Crocinitomicaceae</taxon>
        <taxon>Taishania</taxon>
    </lineage>
</organism>
<dbReference type="RefSeq" id="WP_163489923.1">
    <property type="nucleotide sequence ID" value="NZ_JACVEL010000004.1"/>
</dbReference>
<dbReference type="Proteomes" id="UP000652681">
    <property type="component" value="Unassembled WGS sequence"/>
</dbReference>
<dbReference type="AlphaFoldDB" id="A0A8J6PKG8"/>
<dbReference type="PANTHER" id="PTHR35089:SF1">
    <property type="entry name" value="CHAPERONE PROTEIN SKP"/>
    <property type="match status" value="1"/>
</dbReference>
<evidence type="ECO:0000313" key="5">
    <source>
        <dbReference type="EMBL" id="MBC9812540.1"/>
    </source>
</evidence>
<evidence type="ECO:0000256" key="3">
    <source>
        <dbReference type="SAM" id="Coils"/>
    </source>
</evidence>
<dbReference type="InterPro" id="IPR024930">
    <property type="entry name" value="Skp_dom_sf"/>
</dbReference>
<evidence type="ECO:0000256" key="2">
    <source>
        <dbReference type="ARBA" id="ARBA00022729"/>
    </source>
</evidence>
<gene>
    <name evidence="5" type="ORF">H9Y05_08670</name>
</gene>
<feature type="chain" id="PRO_5035282041" evidence="4">
    <location>
        <begin position="20"/>
        <end position="170"/>
    </location>
</feature>
<dbReference type="SUPFAM" id="SSF111384">
    <property type="entry name" value="OmpH-like"/>
    <property type="match status" value="1"/>
</dbReference>
<dbReference type="GO" id="GO:0051082">
    <property type="term" value="F:unfolded protein binding"/>
    <property type="evidence" value="ECO:0007669"/>
    <property type="project" value="InterPro"/>
</dbReference>
<keyword evidence="3" id="KW-0175">Coiled coil</keyword>
<protein>
    <submittedName>
        <fullName evidence="5">OmpH family outer membrane protein</fullName>
    </submittedName>
</protein>
<feature type="signal peptide" evidence="4">
    <location>
        <begin position="1"/>
        <end position="19"/>
    </location>
</feature>
<dbReference type="Pfam" id="PF03938">
    <property type="entry name" value="OmpH"/>
    <property type="match status" value="1"/>
</dbReference>
<dbReference type="EMBL" id="JACVEL010000004">
    <property type="protein sequence ID" value="MBC9812540.1"/>
    <property type="molecule type" value="Genomic_DNA"/>
</dbReference>
<name>A0A8J6PKG8_9FLAO</name>
<dbReference type="SMART" id="SM00935">
    <property type="entry name" value="OmpH"/>
    <property type="match status" value="1"/>
</dbReference>
<evidence type="ECO:0000313" key="6">
    <source>
        <dbReference type="Proteomes" id="UP000652681"/>
    </source>
</evidence>
<dbReference type="InterPro" id="IPR005632">
    <property type="entry name" value="Chaperone_Skp"/>
</dbReference>
<proteinExistence type="inferred from homology"/>
<dbReference type="GO" id="GO:0005829">
    <property type="term" value="C:cytosol"/>
    <property type="evidence" value="ECO:0007669"/>
    <property type="project" value="TreeGrafter"/>
</dbReference>
<sequence>MKNIAFILLLFFGTGFASAQKYAYIDSDFILNKIPEYNEAKEQLDKLADRWTKEIEERYEVLKTKKENFAREEVLLPSEEKAKRLEEIQTMESEAMQMQRQRFGVGGDYFQKRQELIKPIQDKVYDAMQQVASKRNYIFVFDKANQSNLVYADSKMDISDDVLRELNVKD</sequence>
<feature type="coiled-coil region" evidence="3">
    <location>
        <begin position="37"/>
        <end position="101"/>
    </location>
</feature>
<evidence type="ECO:0000256" key="1">
    <source>
        <dbReference type="ARBA" id="ARBA00009091"/>
    </source>
</evidence>
<dbReference type="PANTHER" id="PTHR35089">
    <property type="entry name" value="CHAPERONE PROTEIN SKP"/>
    <property type="match status" value="1"/>
</dbReference>
<comment type="similarity">
    <text evidence="1">Belongs to the Skp family.</text>
</comment>
<accession>A0A8J6PKG8</accession>
<comment type="caution">
    <text evidence="5">The sequence shown here is derived from an EMBL/GenBank/DDBJ whole genome shotgun (WGS) entry which is preliminary data.</text>
</comment>
<keyword evidence="6" id="KW-1185">Reference proteome</keyword>
<dbReference type="GO" id="GO:0050821">
    <property type="term" value="P:protein stabilization"/>
    <property type="evidence" value="ECO:0007669"/>
    <property type="project" value="TreeGrafter"/>
</dbReference>